<accession>A0AAU9N0M0</accession>
<proteinExistence type="predicted"/>
<evidence type="ECO:0000313" key="1">
    <source>
        <dbReference type="EMBL" id="CAH1433898.1"/>
    </source>
</evidence>
<organism evidence="1 2">
    <name type="scientific">Lactuca virosa</name>
    <dbReference type="NCBI Taxonomy" id="75947"/>
    <lineage>
        <taxon>Eukaryota</taxon>
        <taxon>Viridiplantae</taxon>
        <taxon>Streptophyta</taxon>
        <taxon>Embryophyta</taxon>
        <taxon>Tracheophyta</taxon>
        <taxon>Spermatophyta</taxon>
        <taxon>Magnoliopsida</taxon>
        <taxon>eudicotyledons</taxon>
        <taxon>Gunneridae</taxon>
        <taxon>Pentapetalae</taxon>
        <taxon>asterids</taxon>
        <taxon>campanulids</taxon>
        <taxon>Asterales</taxon>
        <taxon>Asteraceae</taxon>
        <taxon>Cichorioideae</taxon>
        <taxon>Cichorieae</taxon>
        <taxon>Lactucinae</taxon>
        <taxon>Lactuca</taxon>
    </lineage>
</organism>
<keyword evidence="2" id="KW-1185">Reference proteome</keyword>
<evidence type="ECO:0000313" key="2">
    <source>
        <dbReference type="Proteomes" id="UP001157418"/>
    </source>
</evidence>
<gene>
    <name evidence="1" type="ORF">LVIROSA_LOCUS20459</name>
</gene>
<protein>
    <submittedName>
        <fullName evidence="1">Uncharacterized protein</fullName>
    </submittedName>
</protein>
<dbReference type="Proteomes" id="UP001157418">
    <property type="component" value="Unassembled WGS sequence"/>
</dbReference>
<dbReference type="AlphaFoldDB" id="A0AAU9N0M0"/>
<comment type="caution">
    <text evidence="1">The sequence shown here is derived from an EMBL/GenBank/DDBJ whole genome shotgun (WGS) entry which is preliminary data.</text>
</comment>
<sequence>MEYLLKSQENRFQSFVESIEQKQAEGFAIHSKSFDYEIQKLHYIAKERHENFVDQVTKMKEYVDLKVVELKSEMSKEVQKMEQKYSLLHSKDDVLATAITNLVEFNIEYSHKLEANSEKGSHVFKS</sequence>
<name>A0AAU9N0M0_9ASTR</name>
<dbReference type="EMBL" id="CAKMRJ010003334">
    <property type="protein sequence ID" value="CAH1433898.1"/>
    <property type="molecule type" value="Genomic_DNA"/>
</dbReference>
<reference evidence="1 2" key="1">
    <citation type="submission" date="2022-01" db="EMBL/GenBank/DDBJ databases">
        <authorList>
            <person name="Xiong W."/>
            <person name="Schranz E."/>
        </authorList>
    </citation>
    <scope>NUCLEOTIDE SEQUENCE [LARGE SCALE GENOMIC DNA]</scope>
</reference>